<dbReference type="GO" id="GO:0008324">
    <property type="term" value="F:monoatomic cation transmembrane transporter activity"/>
    <property type="evidence" value="ECO:0007669"/>
    <property type="project" value="InterPro"/>
</dbReference>
<keyword evidence="9" id="KW-1185">Reference proteome</keyword>
<dbReference type="RefSeq" id="WP_179757205.1">
    <property type="nucleotide sequence ID" value="NZ_JACCBU010000001.1"/>
</dbReference>
<reference evidence="8 9" key="1">
    <citation type="submission" date="2020-07" db="EMBL/GenBank/DDBJ databases">
        <title>Sequencing the genomes of 1000 actinobacteria strains.</title>
        <authorList>
            <person name="Klenk H.-P."/>
        </authorList>
    </citation>
    <scope>NUCLEOTIDE SEQUENCE [LARGE SCALE GENOMIC DNA]</scope>
    <source>
        <strain evidence="8 9">DSM 22083</strain>
    </source>
</reference>
<dbReference type="PANTHER" id="PTHR34584:SF1">
    <property type="entry name" value="NA(+)_H(+) ANTIPORTER SUBUNIT E1"/>
    <property type="match status" value="1"/>
</dbReference>
<dbReference type="AlphaFoldDB" id="A0A7Y9LF87"/>
<sequence length="191" mass="20707">MNTPPSDGGADPGIPPRRNGLQPATIIVLAVVWIVLWGEVSLLIVISGLVVGLVITVLFPLPPVPFEGRLRPLHLIWTVLRLIGDLALASVDVVRTILRPTPPRGAVVRVQLRSESDLYQTLTAEMVSLVPGSIVIEARRSSRTLYLHVLDATGPGELDRVRREVRTAEQRVLASLGSKAERARLTEGEAS</sequence>
<proteinExistence type="inferred from homology"/>
<evidence type="ECO:0000313" key="8">
    <source>
        <dbReference type="EMBL" id="NYE74700.1"/>
    </source>
</evidence>
<comment type="subcellular location">
    <subcellularLocation>
        <location evidence="1">Cell membrane</location>
        <topology evidence="1">Multi-pass membrane protein</topology>
    </subcellularLocation>
</comment>
<dbReference type="PANTHER" id="PTHR34584">
    <property type="entry name" value="NA(+)/H(+) ANTIPORTER SUBUNIT E1"/>
    <property type="match status" value="1"/>
</dbReference>
<keyword evidence="3" id="KW-1003">Cell membrane</keyword>
<evidence type="ECO:0000256" key="1">
    <source>
        <dbReference type="ARBA" id="ARBA00004651"/>
    </source>
</evidence>
<gene>
    <name evidence="8" type="ORF">BKA15_006029</name>
</gene>
<dbReference type="NCBIfam" id="NF006521">
    <property type="entry name" value="PRK08965.1-5"/>
    <property type="match status" value="1"/>
</dbReference>
<evidence type="ECO:0000256" key="7">
    <source>
        <dbReference type="SAM" id="Phobius"/>
    </source>
</evidence>
<name>A0A7Y9LF87_9ACTN</name>
<feature type="transmembrane region" description="Helical" evidence="7">
    <location>
        <begin position="42"/>
        <end position="61"/>
    </location>
</feature>
<dbReference type="InterPro" id="IPR002758">
    <property type="entry name" value="Cation_antiport_E"/>
</dbReference>
<comment type="caution">
    <text evidence="8">The sequence shown here is derived from an EMBL/GenBank/DDBJ whole genome shotgun (WGS) entry which is preliminary data.</text>
</comment>
<dbReference type="Pfam" id="PF01899">
    <property type="entry name" value="MNHE"/>
    <property type="match status" value="1"/>
</dbReference>
<protein>
    <submittedName>
        <fullName evidence="8">Multicomponent Na+:H+ antiporter subunit E</fullName>
    </submittedName>
</protein>
<evidence type="ECO:0000313" key="9">
    <source>
        <dbReference type="Proteomes" id="UP000569914"/>
    </source>
</evidence>
<evidence type="ECO:0000256" key="4">
    <source>
        <dbReference type="ARBA" id="ARBA00022692"/>
    </source>
</evidence>
<accession>A0A7Y9LF87</accession>
<feature type="transmembrane region" description="Helical" evidence="7">
    <location>
        <begin position="20"/>
        <end position="37"/>
    </location>
</feature>
<organism evidence="8 9">
    <name type="scientific">Microlunatus parietis</name>
    <dbReference type="NCBI Taxonomy" id="682979"/>
    <lineage>
        <taxon>Bacteria</taxon>
        <taxon>Bacillati</taxon>
        <taxon>Actinomycetota</taxon>
        <taxon>Actinomycetes</taxon>
        <taxon>Propionibacteriales</taxon>
        <taxon>Propionibacteriaceae</taxon>
        <taxon>Microlunatus</taxon>
    </lineage>
</organism>
<evidence type="ECO:0000256" key="2">
    <source>
        <dbReference type="ARBA" id="ARBA00006228"/>
    </source>
</evidence>
<evidence type="ECO:0000256" key="5">
    <source>
        <dbReference type="ARBA" id="ARBA00022989"/>
    </source>
</evidence>
<keyword evidence="5 7" id="KW-1133">Transmembrane helix</keyword>
<dbReference type="GO" id="GO:0005886">
    <property type="term" value="C:plasma membrane"/>
    <property type="evidence" value="ECO:0007669"/>
    <property type="project" value="UniProtKB-SubCell"/>
</dbReference>
<evidence type="ECO:0000256" key="3">
    <source>
        <dbReference type="ARBA" id="ARBA00022475"/>
    </source>
</evidence>
<evidence type="ECO:0000256" key="6">
    <source>
        <dbReference type="ARBA" id="ARBA00023136"/>
    </source>
</evidence>
<keyword evidence="4 7" id="KW-0812">Transmembrane</keyword>
<keyword evidence="6 7" id="KW-0472">Membrane</keyword>
<comment type="similarity">
    <text evidence="2">Belongs to the CPA3 antiporters (TC 2.A.63) subunit E family.</text>
</comment>
<dbReference type="Proteomes" id="UP000569914">
    <property type="component" value="Unassembled WGS sequence"/>
</dbReference>
<dbReference type="EMBL" id="JACCBU010000001">
    <property type="protein sequence ID" value="NYE74700.1"/>
    <property type="molecule type" value="Genomic_DNA"/>
</dbReference>